<dbReference type="PANTHER" id="PTHR11102">
    <property type="entry name" value="SEL-1-LIKE PROTEIN"/>
    <property type="match status" value="1"/>
</dbReference>
<dbReference type="AlphaFoldDB" id="A0A379LP60"/>
<accession>A0A379LP60</accession>
<dbReference type="GO" id="GO:0008800">
    <property type="term" value="F:beta-lactamase activity"/>
    <property type="evidence" value="ECO:0007669"/>
    <property type="project" value="UniProtKB-EC"/>
</dbReference>
<dbReference type="EC" id="3.5.2.6" evidence="1"/>
<dbReference type="Proteomes" id="UP000254123">
    <property type="component" value="Unassembled WGS sequence"/>
</dbReference>
<evidence type="ECO:0000313" key="1">
    <source>
        <dbReference type="EMBL" id="SUD92231.1"/>
    </source>
</evidence>
<keyword evidence="2" id="KW-1185">Reference proteome</keyword>
<dbReference type="EMBL" id="UGVC01000001">
    <property type="protein sequence ID" value="SUD92231.1"/>
    <property type="molecule type" value="Genomic_DNA"/>
</dbReference>
<keyword evidence="1" id="KW-0378">Hydrolase</keyword>
<evidence type="ECO:0000313" key="2">
    <source>
        <dbReference type="Proteomes" id="UP000254123"/>
    </source>
</evidence>
<dbReference type="InterPro" id="IPR011990">
    <property type="entry name" value="TPR-like_helical_dom_sf"/>
</dbReference>
<protein>
    <submittedName>
        <fullName evidence="1">Beta-lactamase hcpA</fullName>
        <ecNumber evidence="1">3.5.2.6</ecNumber>
    </submittedName>
</protein>
<dbReference type="Gene3D" id="1.25.40.10">
    <property type="entry name" value="Tetratricopeptide repeat domain"/>
    <property type="match status" value="1"/>
</dbReference>
<dbReference type="PANTHER" id="PTHR11102:SF160">
    <property type="entry name" value="ERAD-ASSOCIATED E3 UBIQUITIN-PROTEIN LIGASE COMPONENT HRD3"/>
    <property type="match status" value="1"/>
</dbReference>
<sequence length="76" mass="8509">MGQMVDRNNSKAAKWFEKAANQGMAEAQREIGLIYYYGSGVNQDDALAKDWLKKSCENGLKIGCEDYNYLYSSGSN</sequence>
<proteinExistence type="predicted"/>
<gene>
    <name evidence="1" type="primary">hcpA</name>
    <name evidence="1" type="ORF">NCTC10526_02614</name>
</gene>
<name>A0A379LP60_9GAMM</name>
<dbReference type="InterPro" id="IPR006597">
    <property type="entry name" value="Sel1-like"/>
</dbReference>
<dbReference type="InterPro" id="IPR050767">
    <property type="entry name" value="Sel1_AlgK"/>
</dbReference>
<reference evidence="1 2" key="1">
    <citation type="submission" date="2018-06" db="EMBL/GenBank/DDBJ databases">
        <authorList>
            <consortium name="Pathogen Informatics"/>
            <person name="Doyle S."/>
        </authorList>
    </citation>
    <scope>NUCLEOTIDE SEQUENCE [LARGE SCALE GENOMIC DNA]</scope>
    <source>
        <strain evidence="1 2">NCTC10526</strain>
    </source>
</reference>
<dbReference type="Pfam" id="PF08238">
    <property type="entry name" value="Sel1"/>
    <property type="match status" value="2"/>
</dbReference>
<dbReference type="SMART" id="SM00671">
    <property type="entry name" value="SEL1"/>
    <property type="match status" value="2"/>
</dbReference>
<organism evidence="1 2">
    <name type="scientific">Psychrobacter phenylpyruvicus</name>
    <dbReference type="NCBI Taxonomy" id="29432"/>
    <lineage>
        <taxon>Bacteria</taxon>
        <taxon>Pseudomonadati</taxon>
        <taxon>Pseudomonadota</taxon>
        <taxon>Gammaproteobacteria</taxon>
        <taxon>Moraxellales</taxon>
        <taxon>Moraxellaceae</taxon>
        <taxon>Psychrobacter</taxon>
    </lineage>
</organism>
<dbReference type="STRING" id="1123034.GCA_000685805_02278"/>
<dbReference type="SUPFAM" id="SSF81901">
    <property type="entry name" value="HCP-like"/>
    <property type="match status" value="1"/>
</dbReference>